<feature type="active site" description="Nucleophile" evidence="6">
    <location>
        <position position="224"/>
    </location>
</feature>
<proteinExistence type="predicted"/>
<evidence type="ECO:0000256" key="2">
    <source>
        <dbReference type="ARBA" id="ARBA00022679"/>
    </source>
</evidence>
<feature type="coiled-coil region" evidence="7">
    <location>
        <begin position="101"/>
        <end position="129"/>
    </location>
</feature>
<keyword evidence="5 6" id="KW-0961">Cell wall biogenesis/degradation</keyword>
<keyword evidence="11" id="KW-1185">Reference proteome</keyword>
<dbReference type="SUPFAM" id="SSF141523">
    <property type="entry name" value="L,D-transpeptidase catalytic domain-like"/>
    <property type="match status" value="1"/>
</dbReference>
<evidence type="ECO:0000256" key="7">
    <source>
        <dbReference type="SAM" id="Coils"/>
    </source>
</evidence>
<protein>
    <submittedName>
        <fullName evidence="10">Lipoprotein-anchoring transpeptidase ErfK/SrfK</fullName>
    </submittedName>
</protein>
<evidence type="ECO:0000313" key="11">
    <source>
        <dbReference type="Proteomes" id="UP001183619"/>
    </source>
</evidence>
<name>A0ABU2B7W7_9CORY</name>
<evidence type="ECO:0000256" key="5">
    <source>
        <dbReference type="ARBA" id="ARBA00023316"/>
    </source>
</evidence>
<feature type="signal peptide" evidence="8">
    <location>
        <begin position="1"/>
        <end position="44"/>
    </location>
</feature>
<dbReference type="PROSITE" id="PS52029">
    <property type="entry name" value="LD_TPASE"/>
    <property type="match status" value="1"/>
</dbReference>
<dbReference type="CDD" id="cd16913">
    <property type="entry name" value="YkuD_like"/>
    <property type="match status" value="1"/>
</dbReference>
<keyword evidence="2" id="KW-0808">Transferase</keyword>
<dbReference type="InterPro" id="IPR050979">
    <property type="entry name" value="LD-transpeptidase"/>
</dbReference>
<organism evidence="10 11">
    <name type="scientific">Corynebacterium felinum</name>
    <dbReference type="NCBI Taxonomy" id="131318"/>
    <lineage>
        <taxon>Bacteria</taxon>
        <taxon>Bacillati</taxon>
        <taxon>Actinomycetota</taxon>
        <taxon>Actinomycetes</taxon>
        <taxon>Mycobacteriales</taxon>
        <taxon>Corynebacteriaceae</taxon>
        <taxon>Corynebacterium</taxon>
    </lineage>
</organism>
<comment type="caution">
    <text evidence="10">The sequence shown here is derived from an EMBL/GenBank/DDBJ whole genome shotgun (WGS) entry which is preliminary data.</text>
</comment>
<keyword evidence="3 6" id="KW-0133">Cell shape</keyword>
<gene>
    <name evidence="10" type="ORF">J2S37_001243</name>
</gene>
<dbReference type="InterPro" id="IPR038063">
    <property type="entry name" value="Transpep_catalytic_dom"/>
</dbReference>
<dbReference type="InterPro" id="IPR005490">
    <property type="entry name" value="LD_TPept_cat_dom"/>
</dbReference>
<dbReference type="Pfam" id="PF03734">
    <property type="entry name" value="YkuD"/>
    <property type="match status" value="1"/>
</dbReference>
<keyword evidence="4 6" id="KW-0573">Peptidoglycan synthesis</keyword>
<dbReference type="Proteomes" id="UP001183619">
    <property type="component" value="Unassembled WGS sequence"/>
</dbReference>
<keyword evidence="10" id="KW-0449">Lipoprotein</keyword>
<keyword evidence="7" id="KW-0175">Coiled coil</keyword>
<dbReference type="RefSeq" id="WP_277104626.1">
    <property type="nucleotide sequence ID" value="NZ_BAAAJS010000049.1"/>
</dbReference>
<evidence type="ECO:0000256" key="3">
    <source>
        <dbReference type="ARBA" id="ARBA00022960"/>
    </source>
</evidence>
<evidence type="ECO:0000256" key="1">
    <source>
        <dbReference type="ARBA" id="ARBA00004752"/>
    </source>
</evidence>
<dbReference type="Gene3D" id="2.40.440.10">
    <property type="entry name" value="L,D-transpeptidase catalytic domain-like"/>
    <property type="match status" value="1"/>
</dbReference>
<evidence type="ECO:0000259" key="9">
    <source>
        <dbReference type="PROSITE" id="PS52029"/>
    </source>
</evidence>
<feature type="domain" description="L,D-TPase catalytic" evidence="9">
    <location>
        <begin position="140"/>
        <end position="248"/>
    </location>
</feature>
<dbReference type="PANTHER" id="PTHR30582">
    <property type="entry name" value="L,D-TRANSPEPTIDASE"/>
    <property type="match status" value="1"/>
</dbReference>
<comment type="pathway">
    <text evidence="1 6">Cell wall biogenesis; peptidoglycan biosynthesis.</text>
</comment>
<dbReference type="EMBL" id="JAVDYF010000001">
    <property type="protein sequence ID" value="MDR7354705.1"/>
    <property type="molecule type" value="Genomic_DNA"/>
</dbReference>
<evidence type="ECO:0000256" key="4">
    <source>
        <dbReference type="ARBA" id="ARBA00022984"/>
    </source>
</evidence>
<reference evidence="10 11" key="1">
    <citation type="submission" date="2023-07" db="EMBL/GenBank/DDBJ databases">
        <title>Sequencing the genomes of 1000 actinobacteria strains.</title>
        <authorList>
            <person name="Klenk H.-P."/>
        </authorList>
    </citation>
    <scope>NUCLEOTIDE SEQUENCE [LARGE SCALE GENOMIC DNA]</scope>
    <source>
        <strain evidence="10 11">DSM 44508</strain>
    </source>
</reference>
<feature type="active site" description="Proton donor/acceptor" evidence="6">
    <location>
        <position position="213"/>
    </location>
</feature>
<accession>A0ABU2B7W7</accession>
<evidence type="ECO:0000256" key="6">
    <source>
        <dbReference type="PROSITE-ProRule" id="PRU01373"/>
    </source>
</evidence>
<keyword evidence="8" id="KW-0732">Signal</keyword>
<evidence type="ECO:0000313" key="10">
    <source>
        <dbReference type="EMBL" id="MDR7354705.1"/>
    </source>
</evidence>
<evidence type="ECO:0000256" key="8">
    <source>
        <dbReference type="SAM" id="SignalP"/>
    </source>
</evidence>
<dbReference type="PANTHER" id="PTHR30582:SF33">
    <property type="entry name" value="EXPORTED PROTEIN"/>
    <property type="match status" value="1"/>
</dbReference>
<feature type="chain" id="PRO_5047258218" evidence="8">
    <location>
        <begin position="45"/>
        <end position="248"/>
    </location>
</feature>
<sequence length="248" mass="27442">MSFQHPAHTAPRNGDQRRFQRRVVGLLGSIIAVFSLAAAPQAAAQPLVPGSSDLFANAREAAWNTRVNVHRQVDATMNPIAAQGIKSAVDNVINVIFPGLIEQKNAAIRAEQQRIAEEAAREAERLRRSNFDYGSCPKHARACIDLAKQRTWLQKDGVVQGGAVPMSSGAPGWETPKGTHRVLRKVRHEVSYIFDNAPMPYSIYFTTTGVAFHEGDVNLWSHGCIHLNHQDAVTFWNNLHIGDVVYVY</sequence>